<dbReference type="InterPro" id="IPR043154">
    <property type="entry name" value="Sec-1-like_dom1"/>
</dbReference>
<dbReference type="EMBL" id="KZ678378">
    <property type="protein sequence ID" value="PSS02306.1"/>
    <property type="molecule type" value="Genomic_DNA"/>
</dbReference>
<proteinExistence type="inferred from homology"/>
<evidence type="ECO:0000313" key="3">
    <source>
        <dbReference type="EMBL" id="PSS02306.1"/>
    </source>
</evidence>
<feature type="compositionally biased region" description="Basic residues" evidence="2">
    <location>
        <begin position="720"/>
        <end position="732"/>
    </location>
</feature>
<accession>A0A2T3AKV7</accession>
<evidence type="ECO:0000256" key="2">
    <source>
        <dbReference type="SAM" id="MobiDB-lite"/>
    </source>
</evidence>
<dbReference type="STRING" id="2025994.A0A2T3AKV7"/>
<dbReference type="SUPFAM" id="SSF56815">
    <property type="entry name" value="Sec1/munc18-like (SM) proteins"/>
    <property type="match status" value="1"/>
</dbReference>
<organism evidence="3 4">
    <name type="scientific">Coniella lustricola</name>
    <dbReference type="NCBI Taxonomy" id="2025994"/>
    <lineage>
        <taxon>Eukaryota</taxon>
        <taxon>Fungi</taxon>
        <taxon>Dikarya</taxon>
        <taxon>Ascomycota</taxon>
        <taxon>Pezizomycotina</taxon>
        <taxon>Sordariomycetes</taxon>
        <taxon>Sordariomycetidae</taxon>
        <taxon>Diaporthales</taxon>
        <taxon>Schizoparmaceae</taxon>
        <taxon>Coniella</taxon>
    </lineage>
</organism>
<dbReference type="InterPro" id="IPR027482">
    <property type="entry name" value="Sec1-like_dom2"/>
</dbReference>
<protein>
    <submittedName>
        <fullName evidence="3">Sec1-like protein</fullName>
    </submittedName>
</protein>
<gene>
    <name evidence="3" type="ORF">BD289DRAFT_502623</name>
</gene>
<evidence type="ECO:0000313" key="4">
    <source>
        <dbReference type="Proteomes" id="UP000241462"/>
    </source>
</evidence>
<evidence type="ECO:0000256" key="1">
    <source>
        <dbReference type="ARBA" id="ARBA00009884"/>
    </source>
</evidence>
<sequence>MGVSVFQIQEDIIISKIKEITNGEWMVLVIDTDSKKILDNAVKEDDILNINIANIERLEEKRDANPGMSAIYLLSPQQHIVETLVADLEKGRYQRAHLVWINTLSRRLRDRIASSRASRSIAREHELNIDYFPRESHVITFRDPYSFPMLYNPKCNDLVKEHMESLARKITDVCVSLGEYPKVRYYKPKAALHDAQVLCYHFANLLQQELDNHARKHQDYPPPSTRPQSVLFITDRSMDLMAPLVHEFTYQAMAHDLLPIKEGDKVTYHVKINQGEEEQDMELQEKDETWVENRHRHMKDTIETLMSKFQKFVSENPGASDDGNAANLNMIKDMLANMPKYQQLKEAYTLHLAMAEDCMNAFQARKLPEVQSVEQSLATGLDEDLRKAKNLLPEVVRLLDDDAIQPIDRERLIMAWLIYRHGVVEEDIKRLLAHAKLYGGEPKSEKLDAILNLQHLGARILAPLKDERKLPEPLFPVDTKQELNEEYGLARYHPNVKHMLEYFCEGRLDPEVFPYTKQEDQENVELGQVQGSLRAAKPSWASRTGAGAVRRQDNRQRIIVFVAGGATFSESRSCYEVADKHNREVFLVTSHMLSPKMFVRQIQDLEVDRNRLDLPMLRKPGLPKWVTEPERPPPPPVMYSQPGSGGAPPPPLKTGMPGGLPPGPRGLPGRPGVPTQQMSTMSVASAPPRPSPVLPSPINGSGSSFSHHSPTASSDSGKLEKKKKRNIFGIKK</sequence>
<dbReference type="InParanoid" id="A0A2T3AKV7"/>
<dbReference type="Gene3D" id="1.25.40.60">
    <property type="match status" value="1"/>
</dbReference>
<dbReference type="PANTHER" id="PTHR11679">
    <property type="entry name" value="VESICLE PROTEIN SORTING-ASSOCIATED"/>
    <property type="match status" value="1"/>
</dbReference>
<dbReference type="Gene3D" id="3.40.50.1910">
    <property type="match status" value="1"/>
</dbReference>
<dbReference type="InterPro" id="IPR001619">
    <property type="entry name" value="Sec1-like"/>
</dbReference>
<dbReference type="Gene3D" id="3.40.50.2060">
    <property type="match status" value="1"/>
</dbReference>
<feature type="region of interest" description="Disordered" evidence="2">
    <location>
        <begin position="619"/>
        <end position="732"/>
    </location>
</feature>
<dbReference type="Gene3D" id="3.90.830.10">
    <property type="entry name" value="Syntaxin Binding Protein 1, Chain A, domain 2"/>
    <property type="match status" value="1"/>
</dbReference>
<dbReference type="Proteomes" id="UP000241462">
    <property type="component" value="Unassembled WGS sequence"/>
</dbReference>
<dbReference type="OrthoDB" id="2228at2759"/>
<dbReference type="InterPro" id="IPR043127">
    <property type="entry name" value="Sec-1-like_dom3a"/>
</dbReference>
<name>A0A2T3AKV7_9PEZI</name>
<keyword evidence="4" id="KW-1185">Reference proteome</keyword>
<dbReference type="Pfam" id="PF00995">
    <property type="entry name" value="Sec1"/>
    <property type="match status" value="1"/>
</dbReference>
<dbReference type="FunCoup" id="A0A2T3AKV7">
    <property type="interactions" value="756"/>
</dbReference>
<reference evidence="3 4" key="1">
    <citation type="journal article" date="2018" name="Mycol. Prog.">
        <title>Coniella lustricola, a new species from submerged detritus.</title>
        <authorList>
            <person name="Raudabaugh D.B."/>
            <person name="Iturriaga T."/>
            <person name="Carver A."/>
            <person name="Mondo S."/>
            <person name="Pangilinan J."/>
            <person name="Lipzen A."/>
            <person name="He G."/>
            <person name="Amirebrahimi M."/>
            <person name="Grigoriev I.V."/>
            <person name="Miller A.N."/>
        </authorList>
    </citation>
    <scope>NUCLEOTIDE SEQUENCE [LARGE SCALE GENOMIC DNA]</scope>
    <source>
        <strain evidence="3 4">B22-T-1</strain>
    </source>
</reference>
<dbReference type="PIRSF" id="PIRSF005715">
    <property type="entry name" value="VPS45_Sec1"/>
    <property type="match status" value="1"/>
</dbReference>
<dbReference type="AlphaFoldDB" id="A0A2T3AKV7"/>
<comment type="similarity">
    <text evidence="1">Belongs to the STXBP/unc-18/SEC1 family.</text>
</comment>
<dbReference type="InterPro" id="IPR036045">
    <property type="entry name" value="Sec1-like_sf"/>
</dbReference>
<feature type="compositionally biased region" description="Low complexity" evidence="2">
    <location>
        <begin position="696"/>
        <end position="716"/>
    </location>
</feature>
<dbReference type="GO" id="GO:0016192">
    <property type="term" value="P:vesicle-mediated transport"/>
    <property type="evidence" value="ECO:0007669"/>
    <property type="project" value="InterPro"/>
</dbReference>